<comment type="caution">
    <text evidence="2">The sequence shown here is derived from an EMBL/GenBank/DDBJ whole genome shotgun (WGS) entry which is preliminary data.</text>
</comment>
<reference evidence="2" key="1">
    <citation type="journal article" date="2023" name="Int. J. Syst. Evol. Microbiol.">
        <title>Sinisalibacter aestuarii sp. nov., isolated from estuarine sediment of the Arakawa River.</title>
        <authorList>
            <person name="Arafat S.T."/>
            <person name="Hirano S."/>
            <person name="Sato A."/>
            <person name="Takeuchi K."/>
            <person name="Yasuda T."/>
            <person name="Terahara T."/>
            <person name="Hamada M."/>
            <person name="Kobayashi T."/>
        </authorList>
    </citation>
    <scope>NUCLEOTIDE SEQUENCE</scope>
    <source>
        <strain evidence="2">B-399</strain>
    </source>
</reference>
<gene>
    <name evidence="2" type="ORF">STA1M1_16380</name>
</gene>
<feature type="transmembrane region" description="Helical" evidence="1">
    <location>
        <begin position="61"/>
        <end position="79"/>
    </location>
</feature>
<keyword evidence="1" id="KW-0472">Membrane</keyword>
<proteinExistence type="predicted"/>
<accession>A0ABQ5LS00</accession>
<dbReference type="RefSeq" id="WP_281841744.1">
    <property type="nucleotide sequence ID" value="NZ_BROH01000003.1"/>
</dbReference>
<organism evidence="2 3">
    <name type="scientific">Sinisalibacter aestuarii</name>
    <dbReference type="NCBI Taxonomy" id="2949426"/>
    <lineage>
        <taxon>Bacteria</taxon>
        <taxon>Pseudomonadati</taxon>
        <taxon>Pseudomonadota</taxon>
        <taxon>Alphaproteobacteria</taxon>
        <taxon>Rhodobacterales</taxon>
        <taxon>Roseobacteraceae</taxon>
        <taxon>Sinisalibacter</taxon>
    </lineage>
</organism>
<keyword evidence="3" id="KW-1185">Reference proteome</keyword>
<evidence type="ECO:0000313" key="3">
    <source>
        <dbReference type="Proteomes" id="UP001144205"/>
    </source>
</evidence>
<evidence type="ECO:0000313" key="2">
    <source>
        <dbReference type="EMBL" id="GKY87769.1"/>
    </source>
</evidence>
<keyword evidence="1" id="KW-1133">Transmembrane helix</keyword>
<keyword evidence="1" id="KW-0812">Transmembrane</keyword>
<dbReference type="Proteomes" id="UP001144205">
    <property type="component" value="Unassembled WGS sequence"/>
</dbReference>
<name>A0ABQ5LS00_9RHOB</name>
<evidence type="ECO:0000256" key="1">
    <source>
        <dbReference type="SAM" id="Phobius"/>
    </source>
</evidence>
<feature type="transmembrane region" description="Helical" evidence="1">
    <location>
        <begin position="31"/>
        <end position="49"/>
    </location>
</feature>
<dbReference type="EMBL" id="BROH01000003">
    <property type="protein sequence ID" value="GKY87769.1"/>
    <property type="molecule type" value="Genomic_DNA"/>
</dbReference>
<protein>
    <recommendedName>
        <fullName evidence="4">DUF805 domain-containing protein</fullName>
    </recommendedName>
</protein>
<evidence type="ECO:0008006" key="4">
    <source>
        <dbReference type="Google" id="ProtNLM"/>
    </source>
</evidence>
<sequence>MTPDEPRSLFFSLFFAPELRAWQGRMSLPVVFWGYGVATSMALAILHATALDAGQLAFQQVLILISVAYTVWILVAIWRCAPNASPFWGTLARWLTVALALNTALVLFFLQLELMLRYARG</sequence>
<feature type="transmembrane region" description="Helical" evidence="1">
    <location>
        <begin position="91"/>
        <end position="110"/>
    </location>
</feature>